<proteinExistence type="predicted"/>
<dbReference type="SUPFAM" id="SSF55961">
    <property type="entry name" value="Bet v1-like"/>
    <property type="match status" value="1"/>
</dbReference>
<sequence>MTSVTVRSHSAADPARLWRAASEFARHSAYFPFTTVTVTSGTGEQVGDTILGLTRIGPLTLADPMTITTYDEPHGYAVRKTGSVLTGQVQVQVRPDGTGSAVVWTADVAPAWRWARIAGPVNTLISRAVYSHAVNAMARTAESLDG</sequence>
<dbReference type="InterPro" id="IPR019587">
    <property type="entry name" value="Polyketide_cyclase/dehydratase"/>
</dbReference>
<reference evidence="2" key="1">
    <citation type="submission" date="2016-10" db="EMBL/GenBank/DDBJ databases">
        <authorList>
            <person name="Varghese N."/>
            <person name="Submissions S."/>
        </authorList>
    </citation>
    <scope>NUCLEOTIDE SEQUENCE [LARGE SCALE GENOMIC DNA]</scope>
    <source>
        <strain evidence="2">DSM 22951</strain>
    </source>
</reference>
<dbReference type="EMBL" id="UESZ01000001">
    <property type="protein sequence ID" value="SSA33122.1"/>
    <property type="molecule type" value="Genomic_DNA"/>
</dbReference>
<accession>A0A2Y9BSY4</accession>
<gene>
    <name evidence="1" type="ORF">SAMN04489750_0393</name>
</gene>
<evidence type="ECO:0000313" key="2">
    <source>
        <dbReference type="Proteomes" id="UP000250028"/>
    </source>
</evidence>
<name>A0A2Y9BSY4_9MICO</name>
<dbReference type="AlphaFoldDB" id="A0A2Y9BSY4"/>
<dbReference type="Pfam" id="PF10604">
    <property type="entry name" value="Polyketide_cyc2"/>
    <property type="match status" value="1"/>
</dbReference>
<keyword evidence="2" id="KW-1185">Reference proteome</keyword>
<dbReference type="RefSeq" id="WP_109683860.1">
    <property type="nucleotide sequence ID" value="NZ_QGDN01000001.1"/>
</dbReference>
<protein>
    <submittedName>
        <fullName evidence="1">Carbon monoxide dehydrogenase subunit G</fullName>
    </submittedName>
</protein>
<evidence type="ECO:0000313" key="1">
    <source>
        <dbReference type="EMBL" id="SSA33122.1"/>
    </source>
</evidence>
<organism evidence="1 2">
    <name type="scientific">Branchiibius hedensis</name>
    <dbReference type="NCBI Taxonomy" id="672460"/>
    <lineage>
        <taxon>Bacteria</taxon>
        <taxon>Bacillati</taxon>
        <taxon>Actinomycetota</taxon>
        <taxon>Actinomycetes</taxon>
        <taxon>Micrococcales</taxon>
        <taxon>Dermacoccaceae</taxon>
        <taxon>Branchiibius</taxon>
    </lineage>
</organism>
<dbReference type="Proteomes" id="UP000250028">
    <property type="component" value="Unassembled WGS sequence"/>
</dbReference>
<dbReference type="OrthoDB" id="4823586at2"/>
<dbReference type="InterPro" id="IPR023393">
    <property type="entry name" value="START-like_dom_sf"/>
</dbReference>
<dbReference type="Gene3D" id="3.30.530.20">
    <property type="match status" value="1"/>
</dbReference>